<evidence type="ECO:0000313" key="2">
    <source>
        <dbReference type="Proteomes" id="UP001447857"/>
    </source>
</evidence>
<organism evidence="1 2">
    <name type="scientific">Flavobacterium ginsenosidimutans</name>
    <dbReference type="NCBI Taxonomy" id="687844"/>
    <lineage>
        <taxon>Bacteria</taxon>
        <taxon>Pseudomonadati</taxon>
        <taxon>Bacteroidota</taxon>
        <taxon>Flavobacteriia</taxon>
        <taxon>Flavobacteriales</taxon>
        <taxon>Flavobacteriaceae</taxon>
        <taxon>Flavobacterium</taxon>
    </lineage>
</organism>
<dbReference type="EMBL" id="CP147988">
    <property type="protein sequence ID" value="WXK48959.1"/>
    <property type="molecule type" value="Genomic_DNA"/>
</dbReference>
<proteinExistence type="predicted"/>
<accession>A0ABZ2Q4E5</accession>
<keyword evidence="2" id="KW-1185">Reference proteome</keyword>
<evidence type="ECO:0000313" key="1">
    <source>
        <dbReference type="EMBL" id="WXK48959.1"/>
    </source>
</evidence>
<name>A0ABZ2Q4E5_9FLAO</name>
<reference evidence="1 2" key="1">
    <citation type="submission" date="2024-02" db="EMBL/GenBank/DDBJ databases">
        <title>complete genome of Flavobacterium ginsenosidimutans Str. YTB16.</title>
        <authorList>
            <person name="Wang Q."/>
        </authorList>
    </citation>
    <scope>NUCLEOTIDE SEQUENCE [LARGE SCALE GENOMIC DNA]</scope>
    <source>
        <strain evidence="1 2">YTB16</strain>
    </source>
</reference>
<sequence>MMKSKYPLEWLDNLILERLNPNRTDLSQISEAELAAISEDAAKESKQIQVRIKNEIFALRRKRQIRLLVRKYHSTLIFLLDRMSDSQKSIIFQSALISKCGEAVIGCLDGLLSFLEQRYSGYLSLDEKVPITYLLVSRKELQLKLSSLQKRKSDSEEMQEALKVVAQELGEALSLQSRSRVTFRQVLYERTLLNGLVETDCLEEGLFSSLDRKLIGLNFNSPAYISLLERRIVSKMEAKENFSEKAILLSLYFKEFSQIYCSDKLFFNAGMQPVKTVMENWFKHELGYLEKQAELAIVLNAELSSEERHKYKLECDLSADQIAIILRAADEARIVKSRSMSLVFQRIVPHLSTAFKKDLSYQSVRSKSYSAEENDKNIAILTLEKMIRKIRSY</sequence>
<dbReference type="Proteomes" id="UP001447857">
    <property type="component" value="Chromosome"/>
</dbReference>
<protein>
    <submittedName>
        <fullName evidence="1">Uncharacterized protein</fullName>
    </submittedName>
</protein>
<gene>
    <name evidence="1" type="ORF">V6624_18220</name>
</gene>
<dbReference type="RefSeq" id="WP_338839643.1">
    <property type="nucleotide sequence ID" value="NZ_CP147988.1"/>
</dbReference>